<protein>
    <submittedName>
        <fullName evidence="2">Uncharacterized protein</fullName>
    </submittedName>
</protein>
<feature type="compositionally biased region" description="Acidic residues" evidence="1">
    <location>
        <begin position="25"/>
        <end position="35"/>
    </location>
</feature>
<keyword evidence="3" id="KW-1185">Reference proteome</keyword>
<name>A0ABD5MGV9_9EURY</name>
<evidence type="ECO:0000256" key="1">
    <source>
        <dbReference type="SAM" id="MobiDB-lite"/>
    </source>
</evidence>
<evidence type="ECO:0000313" key="3">
    <source>
        <dbReference type="Proteomes" id="UP001570511"/>
    </source>
</evidence>
<reference evidence="2 3" key="1">
    <citation type="submission" date="2024-08" db="EMBL/GenBank/DDBJ databases">
        <title>Halobellus sp. MBLA0158 whole genome sequence.</title>
        <authorList>
            <person name="Hwang C.Y."/>
            <person name="Cho E.-S."/>
            <person name="Seo M.-J."/>
        </authorList>
    </citation>
    <scope>NUCLEOTIDE SEQUENCE [LARGE SCALE GENOMIC DNA]</scope>
    <source>
        <strain evidence="2 3">MBLA0158</strain>
    </source>
</reference>
<dbReference type="Proteomes" id="UP001570511">
    <property type="component" value="Unassembled WGS sequence"/>
</dbReference>
<proteinExistence type="predicted"/>
<dbReference type="RefSeq" id="WP_372388196.1">
    <property type="nucleotide sequence ID" value="NZ_JBGNYA010000001.1"/>
</dbReference>
<dbReference type="AlphaFoldDB" id="A0ABD5MGV9"/>
<dbReference type="EMBL" id="JBGNYA010000001">
    <property type="protein sequence ID" value="MFA1610561.1"/>
    <property type="molecule type" value="Genomic_DNA"/>
</dbReference>
<sequence>MSAETTRLGVAHPTVVPGNHPGAGDADEAPADEDTERAADQSS</sequence>
<feature type="region of interest" description="Disordered" evidence="1">
    <location>
        <begin position="1"/>
        <end position="43"/>
    </location>
</feature>
<comment type="caution">
    <text evidence="2">The sequence shown here is derived from an EMBL/GenBank/DDBJ whole genome shotgun (WGS) entry which is preliminary data.</text>
</comment>
<evidence type="ECO:0000313" key="2">
    <source>
        <dbReference type="EMBL" id="MFA1610561.1"/>
    </source>
</evidence>
<accession>A0ABD5MGV9</accession>
<gene>
    <name evidence="2" type="ORF">OS889_06020</name>
</gene>
<organism evidence="2 3">
    <name type="scientific">Halobellus rubicundus</name>
    <dbReference type="NCBI Taxonomy" id="2996466"/>
    <lineage>
        <taxon>Archaea</taxon>
        <taxon>Methanobacteriati</taxon>
        <taxon>Methanobacteriota</taxon>
        <taxon>Stenosarchaea group</taxon>
        <taxon>Halobacteria</taxon>
        <taxon>Halobacteriales</taxon>
        <taxon>Haloferacaceae</taxon>
        <taxon>Halobellus</taxon>
    </lineage>
</organism>